<name>A0ABM7LVV9_9ACTN</name>
<dbReference type="InterPro" id="IPR013783">
    <property type="entry name" value="Ig-like_fold"/>
</dbReference>
<evidence type="ECO:0000313" key="2">
    <source>
        <dbReference type="EMBL" id="BCJ43462.1"/>
    </source>
</evidence>
<protein>
    <recommendedName>
        <fullName evidence="4">Ig-like domain-containing protein</fullName>
    </recommendedName>
</protein>
<keyword evidence="1" id="KW-0732">Signal</keyword>
<keyword evidence="3" id="KW-1185">Reference proteome</keyword>
<feature type="chain" id="PRO_5045629046" description="Ig-like domain-containing protein" evidence="1">
    <location>
        <begin position="27"/>
        <end position="473"/>
    </location>
</feature>
<gene>
    <name evidence="2" type="ORF">Aiant_41190</name>
</gene>
<dbReference type="EMBL" id="AP023356">
    <property type="protein sequence ID" value="BCJ43462.1"/>
    <property type="molecule type" value="Genomic_DNA"/>
</dbReference>
<evidence type="ECO:0000313" key="3">
    <source>
        <dbReference type="Proteomes" id="UP000676967"/>
    </source>
</evidence>
<dbReference type="Gene3D" id="2.60.40.10">
    <property type="entry name" value="Immunoglobulins"/>
    <property type="match status" value="2"/>
</dbReference>
<evidence type="ECO:0008006" key="4">
    <source>
        <dbReference type="Google" id="ProtNLM"/>
    </source>
</evidence>
<organism evidence="2 3">
    <name type="scientific">Actinoplanes ianthinogenes</name>
    <dbReference type="NCBI Taxonomy" id="122358"/>
    <lineage>
        <taxon>Bacteria</taxon>
        <taxon>Bacillati</taxon>
        <taxon>Actinomycetota</taxon>
        <taxon>Actinomycetes</taxon>
        <taxon>Micromonosporales</taxon>
        <taxon>Micromonosporaceae</taxon>
        <taxon>Actinoplanes</taxon>
    </lineage>
</organism>
<proteinExistence type="predicted"/>
<evidence type="ECO:0000256" key="1">
    <source>
        <dbReference type="SAM" id="SignalP"/>
    </source>
</evidence>
<reference evidence="2 3" key="1">
    <citation type="submission" date="2020-08" db="EMBL/GenBank/DDBJ databases">
        <title>Whole genome shotgun sequence of Actinoplanes ianthinogenes NBRC 13996.</title>
        <authorList>
            <person name="Komaki H."/>
            <person name="Tamura T."/>
        </authorList>
    </citation>
    <scope>NUCLEOTIDE SEQUENCE [LARGE SCALE GENOMIC DNA]</scope>
    <source>
        <strain evidence="2 3">NBRC 13996</strain>
    </source>
</reference>
<feature type="signal peptide" evidence="1">
    <location>
        <begin position="1"/>
        <end position="26"/>
    </location>
</feature>
<dbReference type="Pfam" id="PF17957">
    <property type="entry name" value="Big_7"/>
    <property type="match status" value="1"/>
</dbReference>
<dbReference type="RefSeq" id="WP_189332143.1">
    <property type="nucleotide sequence ID" value="NZ_AP023356.1"/>
</dbReference>
<dbReference type="Proteomes" id="UP000676967">
    <property type="component" value="Chromosome"/>
</dbReference>
<sequence length="473" mass="50899">MIALRAAASAVIAAALLFAAPGPAAAGDTTPPVVSQTGLTEGQLIGPHTLFRPVVSDDVEVMRLDILVNGIYRNSFGRYQGEFVAAAYLADIPDDTDVDVTVRVEDRAHNTGARTTRVHVDKTAPTAILSLADNAYVGGVTTLTPDQVSADTARIVVTSLDGQEISQATAAPWNLRWDTTTPGQTGAVRVTVEDHAGNTTVYNRLFQIDNTAPTASITSSQRPHIVGRGKQILIGSVTDPAGVDRIEWWVDGALRGTGSHLEYDFGDVQRSTTVELRAWDRAGNQTVTTYPVTVDATPPRLVSISPEPNALVRGSGVLSTVRFDDQSDIAWVLAQGQQQAMAGSDAPYTVPFSLGSDGIQRLGWQVADTSGNWTTVYQTVIVDNTRPKLTVTRAPKNRAKVKGTVKVHASATDRNGISRVELLINGRVVARDRTASYSFAVDTKKYGKTIHVRLRAYDRAGNVTDTVTRTWRR</sequence>
<accession>A0ABM7LVV9</accession>